<keyword evidence="4" id="KW-1133">Transmembrane helix</keyword>
<dbReference type="CDD" id="cd00831">
    <property type="entry name" value="CHS_like"/>
    <property type="match status" value="1"/>
</dbReference>
<feature type="domain" description="FAE" evidence="5">
    <location>
        <begin position="99"/>
        <end position="380"/>
    </location>
</feature>
<evidence type="ECO:0000313" key="7">
    <source>
        <dbReference type="EMBL" id="ELP86276.1"/>
    </source>
</evidence>
<comment type="similarity">
    <text evidence="1 3">Belongs to the thiolase-like superfamily. Chalcone/stilbene synthases family.</text>
</comment>
<dbReference type="Proteomes" id="UP000014680">
    <property type="component" value="Unassembled WGS sequence"/>
</dbReference>
<proteinExistence type="inferred from homology"/>
<protein>
    <recommendedName>
        <fullName evidence="3">3-ketoacyl-CoA synthase</fullName>
        <ecNumber evidence="3">2.3.1.-</ecNumber>
    </recommendedName>
</protein>
<feature type="transmembrane region" description="Helical" evidence="4">
    <location>
        <begin position="40"/>
        <end position="64"/>
    </location>
</feature>
<dbReference type="AlphaFoldDB" id="A0A0A1U189"/>
<dbReference type="VEuPathDB" id="AmoebaDB:EIN_114200"/>
<feature type="transmembrane region" description="Helical" evidence="4">
    <location>
        <begin position="76"/>
        <end position="94"/>
    </location>
</feature>
<name>A0A0A1U189_ENTIV</name>
<dbReference type="EMBL" id="KB207005">
    <property type="protein sequence ID" value="ELP86276.1"/>
    <property type="molecule type" value="Genomic_DNA"/>
</dbReference>
<evidence type="ECO:0000256" key="3">
    <source>
        <dbReference type="PIRNR" id="PIRNR036417"/>
    </source>
</evidence>
<keyword evidence="2 3" id="KW-0808">Transferase</keyword>
<dbReference type="SUPFAM" id="SSF53901">
    <property type="entry name" value="Thiolase-like"/>
    <property type="match status" value="2"/>
</dbReference>
<dbReference type="OMA" id="QDMLQAN"/>
<evidence type="ECO:0000256" key="4">
    <source>
        <dbReference type="SAM" id="Phobius"/>
    </source>
</evidence>
<dbReference type="InterPro" id="IPR016039">
    <property type="entry name" value="Thiolase-like"/>
</dbReference>
<dbReference type="KEGG" id="eiv:EIN_114200"/>
<keyword evidence="3" id="KW-0012">Acyltransferase</keyword>
<evidence type="ECO:0000256" key="1">
    <source>
        <dbReference type="ARBA" id="ARBA00005531"/>
    </source>
</evidence>
<dbReference type="Pfam" id="PF08392">
    <property type="entry name" value="FAE1_CUT1_RppA"/>
    <property type="match status" value="1"/>
</dbReference>
<dbReference type="OrthoDB" id="329835at2759"/>
<keyword evidence="8" id="KW-1185">Reference proteome</keyword>
<dbReference type="InterPro" id="IPR013601">
    <property type="entry name" value="FAE1_typ3_polyketide_synth"/>
</dbReference>
<comment type="pathway">
    <text evidence="3">Lipid metabolism; fatty acid biosynthesis.</text>
</comment>
<dbReference type="PANTHER" id="PTHR31561">
    <property type="entry name" value="3-KETOACYL-COA SYNTHASE"/>
    <property type="match status" value="1"/>
</dbReference>
<organism evidence="7 8">
    <name type="scientific">Entamoeba invadens IP1</name>
    <dbReference type="NCBI Taxonomy" id="370355"/>
    <lineage>
        <taxon>Eukaryota</taxon>
        <taxon>Amoebozoa</taxon>
        <taxon>Evosea</taxon>
        <taxon>Archamoebae</taxon>
        <taxon>Mastigamoebida</taxon>
        <taxon>Entamoebidae</taxon>
        <taxon>Entamoeba</taxon>
    </lineage>
</organism>
<accession>A0A0A1U189</accession>
<gene>
    <name evidence="7" type="ORF">EIN_114200</name>
</gene>
<dbReference type="EC" id="2.3.1.-" evidence="3"/>
<dbReference type="GeneID" id="14885201"/>
<reference evidence="7 8" key="1">
    <citation type="submission" date="2012-10" db="EMBL/GenBank/DDBJ databases">
        <authorList>
            <person name="Zafar N."/>
            <person name="Inman J."/>
            <person name="Hall N."/>
            <person name="Lorenzi H."/>
            <person name="Caler E."/>
        </authorList>
    </citation>
    <scope>NUCLEOTIDE SEQUENCE [LARGE SCALE GENOMIC DNA]</scope>
    <source>
        <strain evidence="7 8">IP1</strain>
    </source>
</reference>
<sequence>MAEKPASLHEYWYPTHAGEQNPALDSLKKSVKRQKPLTRFIQAIPMALLLFAMYAWVTFVLTFFTGEELFSSENTIGFVLALSTAVVILGGVIYKYAVTHHVYLVDFTVAELPEEYEVPNSNIQGPLTPAFKPESVEFVEKLAKRTGLGEHTYFPKVFHQKELIRPTMELSREEAMLVATNTCDKLFEQTKISPKDVDCVITNCSLFCPTPSMSAMIMNHYKMRDTCKNFSLGGMGCSAGLISIDLAKDFLASHSNSNVLVFSTENITHSLYYGNERSRLLPYTLFRLGGAAILLSNKSSMKRKALYELTNLVRVNRSSDDESYNVVFQSEDECGEKGIALGRQLVTCVSKALAKNLSILFPQVLTYKELLKYGIDYIKRMTNAEYRKNAKPYIPDVSETFQGYCIHAGGRGVIDGIQKNFGLSDEDCLASRASLYRFGNTSSASIWYELMFIERCKYLMRGDNVLQLAFGSGLKVNSAVWQKLN</sequence>
<evidence type="ECO:0000259" key="6">
    <source>
        <dbReference type="Pfam" id="PF08541"/>
    </source>
</evidence>
<dbReference type="GO" id="GO:0016747">
    <property type="term" value="F:acyltransferase activity, transferring groups other than amino-acyl groups"/>
    <property type="evidence" value="ECO:0007669"/>
    <property type="project" value="InterPro"/>
</dbReference>
<dbReference type="GO" id="GO:0016020">
    <property type="term" value="C:membrane"/>
    <property type="evidence" value="ECO:0007669"/>
    <property type="project" value="InterPro"/>
</dbReference>
<evidence type="ECO:0000313" key="8">
    <source>
        <dbReference type="Proteomes" id="UP000014680"/>
    </source>
</evidence>
<feature type="domain" description="Beta-ketoacyl-[acyl-carrier-protein] synthase III C-terminal" evidence="6">
    <location>
        <begin position="404"/>
        <end position="482"/>
    </location>
</feature>
<dbReference type="Gene3D" id="3.40.47.10">
    <property type="match status" value="2"/>
</dbReference>
<dbReference type="GO" id="GO:0006633">
    <property type="term" value="P:fatty acid biosynthetic process"/>
    <property type="evidence" value="ECO:0007669"/>
    <property type="project" value="UniProtKB-UniPathway"/>
</dbReference>
<dbReference type="InterPro" id="IPR012392">
    <property type="entry name" value="3-ktacl-CoA_syn"/>
</dbReference>
<evidence type="ECO:0000259" key="5">
    <source>
        <dbReference type="Pfam" id="PF08392"/>
    </source>
</evidence>
<keyword evidence="4" id="KW-0472">Membrane</keyword>
<dbReference type="PIRSF" id="PIRSF036417">
    <property type="entry name" value="3-ktacl-CoA_syn"/>
    <property type="match status" value="1"/>
</dbReference>
<dbReference type="RefSeq" id="XP_004185622.1">
    <property type="nucleotide sequence ID" value="XM_004185574.1"/>
</dbReference>
<dbReference type="Pfam" id="PF08541">
    <property type="entry name" value="ACP_syn_III_C"/>
    <property type="match status" value="1"/>
</dbReference>
<keyword evidence="4" id="KW-0812">Transmembrane</keyword>
<evidence type="ECO:0000256" key="2">
    <source>
        <dbReference type="ARBA" id="ARBA00022679"/>
    </source>
</evidence>
<dbReference type="UniPathway" id="UPA00094"/>
<dbReference type="InterPro" id="IPR013747">
    <property type="entry name" value="ACP_syn_III_C"/>
</dbReference>